<comment type="caution">
    <text evidence="3">The sequence shown here is derived from an EMBL/GenBank/DDBJ whole genome shotgun (WGS) entry which is preliminary data.</text>
</comment>
<proteinExistence type="predicted"/>
<dbReference type="EMBL" id="JARAKH010000049">
    <property type="protein sequence ID" value="KAK8375625.1"/>
    <property type="molecule type" value="Genomic_DNA"/>
</dbReference>
<evidence type="ECO:0000313" key="4">
    <source>
        <dbReference type="Proteomes" id="UP001487740"/>
    </source>
</evidence>
<evidence type="ECO:0000256" key="2">
    <source>
        <dbReference type="SAM" id="SignalP"/>
    </source>
</evidence>
<name>A0AAW0SL57_SCYPA</name>
<keyword evidence="4" id="KW-1185">Reference proteome</keyword>
<keyword evidence="1" id="KW-0472">Membrane</keyword>
<dbReference type="AlphaFoldDB" id="A0AAW0SL57"/>
<evidence type="ECO:0000256" key="1">
    <source>
        <dbReference type="SAM" id="Phobius"/>
    </source>
</evidence>
<sequence>MWTMVFLVPALLTLTASAHPQIIEVVEVQAVWSVSLGFLLCLLVYLVGVALRAAARGPPFLEADSSILPVLLIHRESWDVISVSLMLMWLKFLSKATKENLREAGTATPQVSAQRMLKMTLLFTVFIGCTVTVCFVSYSYSPAF</sequence>
<gene>
    <name evidence="3" type="ORF">O3P69_008435</name>
</gene>
<keyword evidence="1" id="KW-0812">Transmembrane</keyword>
<feature type="transmembrane region" description="Helical" evidence="1">
    <location>
        <begin position="120"/>
        <end position="140"/>
    </location>
</feature>
<evidence type="ECO:0000313" key="3">
    <source>
        <dbReference type="EMBL" id="KAK8375624.1"/>
    </source>
</evidence>
<reference evidence="3 4" key="1">
    <citation type="submission" date="2023-03" db="EMBL/GenBank/DDBJ databases">
        <title>High-quality genome of Scylla paramamosain provides insights in environmental adaptation.</title>
        <authorList>
            <person name="Zhang L."/>
        </authorList>
    </citation>
    <scope>NUCLEOTIDE SEQUENCE [LARGE SCALE GENOMIC DNA]</scope>
    <source>
        <strain evidence="3">LZ_2023a</strain>
        <tissue evidence="3">Muscle</tissue>
    </source>
</reference>
<organism evidence="3 4">
    <name type="scientific">Scylla paramamosain</name>
    <name type="common">Mud crab</name>
    <dbReference type="NCBI Taxonomy" id="85552"/>
    <lineage>
        <taxon>Eukaryota</taxon>
        <taxon>Metazoa</taxon>
        <taxon>Ecdysozoa</taxon>
        <taxon>Arthropoda</taxon>
        <taxon>Crustacea</taxon>
        <taxon>Multicrustacea</taxon>
        <taxon>Malacostraca</taxon>
        <taxon>Eumalacostraca</taxon>
        <taxon>Eucarida</taxon>
        <taxon>Decapoda</taxon>
        <taxon>Pleocyemata</taxon>
        <taxon>Brachyura</taxon>
        <taxon>Eubrachyura</taxon>
        <taxon>Portunoidea</taxon>
        <taxon>Portunidae</taxon>
        <taxon>Portuninae</taxon>
        <taxon>Scylla</taxon>
    </lineage>
</organism>
<feature type="signal peptide" evidence="2">
    <location>
        <begin position="1"/>
        <end position="18"/>
    </location>
</feature>
<dbReference type="EMBL" id="JARAKH010000049">
    <property type="protein sequence ID" value="KAK8375624.1"/>
    <property type="molecule type" value="Genomic_DNA"/>
</dbReference>
<accession>A0AAW0SL57</accession>
<protein>
    <submittedName>
        <fullName evidence="3">Uncharacterized protein</fullName>
    </submittedName>
</protein>
<feature type="chain" id="PRO_5044716914" evidence="2">
    <location>
        <begin position="19"/>
        <end position="144"/>
    </location>
</feature>
<keyword evidence="1" id="KW-1133">Transmembrane helix</keyword>
<keyword evidence="2" id="KW-0732">Signal</keyword>
<dbReference type="Proteomes" id="UP001487740">
    <property type="component" value="Unassembled WGS sequence"/>
</dbReference>
<feature type="transmembrane region" description="Helical" evidence="1">
    <location>
        <begin position="30"/>
        <end position="51"/>
    </location>
</feature>